<organism evidence="2 3">
    <name type="scientific">Salvia divinorum</name>
    <name type="common">Maria pastora</name>
    <name type="synonym">Diviner's sage</name>
    <dbReference type="NCBI Taxonomy" id="28513"/>
    <lineage>
        <taxon>Eukaryota</taxon>
        <taxon>Viridiplantae</taxon>
        <taxon>Streptophyta</taxon>
        <taxon>Embryophyta</taxon>
        <taxon>Tracheophyta</taxon>
        <taxon>Spermatophyta</taxon>
        <taxon>Magnoliopsida</taxon>
        <taxon>eudicotyledons</taxon>
        <taxon>Gunneridae</taxon>
        <taxon>Pentapetalae</taxon>
        <taxon>asterids</taxon>
        <taxon>lamiids</taxon>
        <taxon>Lamiales</taxon>
        <taxon>Lamiaceae</taxon>
        <taxon>Nepetoideae</taxon>
        <taxon>Mentheae</taxon>
        <taxon>Salviinae</taxon>
        <taxon>Salvia</taxon>
        <taxon>Salvia subgen. Calosphace</taxon>
    </lineage>
</organism>
<dbReference type="Gene3D" id="3.30.530.20">
    <property type="match status" value="1"/>
</dbReference>
<dbReference type="Pfam" id="PF03364">
    <property type="entry name" value="Polyketide_cyc"/>
    <property type="match status" value="1"/>
</dbReference>
<evidence type="ECO:0000313" key="2">
    <source>
        <dbReference type="EMBL" id="KAL1563573.1"/>
    </source>
</evidence>
<feature type="domain" description="Coenzyme Q-binding protein COQ10 START" evidence="1">
    <location>
        <begin position="91"/>
        <end position="239"/>
    </location>
</feature>
<comment type="caution">
    <text evidence="2">The sequence shown here is derived from an EMBL/GenBank/DDBJ whole genome shotgun (WGS) entry which is preliminary data.</text>
</comment>
<dbReference type="AlphaFoldDB" id="A0ABD1I7V6"/>
<accession>A0ABD1I7V6</accession>
<dbReference type="PANTHER" id="PTHR34060">
    <property type="entry name" value="POLYKETIDE CYCLASE / DEHYDRASE AND LIPID TRANSPORT PROTEIN"/>
    <property type="match status" value="1"/>
</dbReference>
<evidence type="ECO:0000313" key="3">
    <source>
        <dbReference type="Proteomes" id="UP001567538"/>
    </source>
</evidence>
<dbReference type="CDD" id="cd08866">
    <property type="entry name" value="SRPBCC_11"/>
    <property type="match status" value="1"/>
</dbReference>
<dbReference type="EMBL" id="JBEAFC010000003">
    <property type="protein sequence ID" value="KAL1563573.1"/>
    <property type="molecule type" value="Genomic_DNA"/>
</dbReference>
<dbReference type="InterPro" id="IPR005031">
    <property type="entry name" value="COQ10_START"/>
</dbReference>
<protein>
    <recommendedName>
        <fullName evidence="1">Coenzyme Q-binding protein COQ10 START domain-containing protein</fullName>
    </recommendedName>
</protein>
<sequence>MAALISFPASLSCLSTNTIPKLSTAPSLSNTRCFLPHKSPCFSHFVARAYVGGDSEYDDDGMYTKEDYDSIEIEIVKTGNNTRRIRSKVRVKASLQAVWDILTDYEGLADFIPGLALSKLLDKTDNFARLFQIGQQNLAFGLKFDAKGTIDCIEKDLEILPFGQRRDIEFKMVEGDFQLFEGKWSVEQVKSDVGDLQSDSVDDVEYQTTLVYVVNVKPKVWLPVRLVEGRLCMEIRTNLSCIREEAEKAFQNANSVTIED</sequence>
<dbReference type="Proteomes" id="UP001567538">
    <property type="component" value="Unassembled WGS sequence"/>
</dbReference>
<evidence type="ECO:0000259" key="1">
    <source>
        <dbReference type="Pfam" id="PF03364"/>
    </source>
</evidence>
<name>A0ABD1I7V6_SALDI</name>
<keyword evidence="3" id="KW-1185">Reference proteome</keyword>
<reference evidence="2 3" key="1">
    <citation type="submission" date="2024-06" db="EMBL/GenBank/DDBJ databases">
        <title>A chromosome level genome sequence of Diviner's sage (Salvia divinorum).</title>
        <authorList>
            <person name="Ford S.A."/>
            <person name="Ro D.-K."/>
            <person name="Ness R.W."/>
            <person name="Phillips M.A."/>
        </authorList>
    </citation>
    <scope>NUCLEOTIDE SEQUENCE [LARGE SCALE GENOMIC DNA]</scope>
    <source>
        <strain evidence="2">SAF-2024a</strain>
        <tissue evidence="2">Leaf</tissue>
    </source>
</reference>
<dbReference type="InterPro" id="IPR023393">
    <property type="entry name" value="START-like_dom_sf"/>
</dbReference>
<proteinExistence type="predicted"/>
<dbReference type="SUPFAM" id="SSF55961">
    <property type="entry name" value="Bet v1-like"/>
    <property type="match status" value="1"/>
</dbReference>
<gene>
    <name evidence="2" type="ORF">AAHA92_06025</name>
</gene>
<dbReference type="PANTHER" id="PTHR34060:SF1">
    <property type="entry name" value="POLYKETIDE CYCLASE _ DEHYDRASE AND LIPID TRANSPORT PROTEIN"/>
    <property type="match status" value="1"/>
</dbReference>